<proteinExistence type="predicted"/>
<accession>A0A0S4TWE0</accession>
<organism evidence="1">
    <name type="scientific">Ralstonia solanacearum</name>
    <name type="common">Pseudomonas solanacearum</name>
    <dbReference type="NCBI Taxonomy" id="305"/>
    <lineage>
        <taxon>Bacteria</taxon>
        <taxon>Pseudomonadati</taxon>
        <taxon>Pseudomonadota</taxon>
        <taxon>Betaproteobacteria</taxon>
        <taxon>Burkholderiales</taxon>
        <taxon>Burkholderiaceae</taxon>
        <taxon>Ralstonia</taxon>
        <taxon>Ralstonia solanacearum species complex</taxon>
    </lineage>
</organism>
<evidence type="ECO:0000313" key="1">
    <source>
        <dbReference type="EMBL" id="CUV14344.1"/>
    </source>
</evidence>
<name>A0A0S4TWE0_RALSL</name>
<reference evidence="1" key="1">
    <citation type="submission" date="2015-10" db="EMBL/GenBank/DDBJ databases">
        <authorList>
            <person name="Gilbert D.G."/>
        </authorList>
    </citation>
    <scope>NUCLEOTIDE SEQUENCE</scope>
    <source>
        <strain evidence="1">Phyl III-seqv23</strain>
    </source>
</reference>
<protein>
    <submittedName>
        <fullName evidence="1">Uncharacterized protein</fullName>
    </submittedName>
</protein>
<gene>
    <name evidence="1" type="ORF">RUN39_v1_760044</name>
</gene>
<dbReference type="AlphaFoldDB" id="A0A0S4TWE0"/>
<sequence length="46" mass="4795">MGALDRERLQAALDGVPEAAQTPPQAVVHVHAPVARVEAAHPPLAH</sequence>
<dbReference type="EMBL" id="LN899819">
    <property type="protein sequence ID" value="CUV14344.1"/>
    <property type="molecule type" value="Genomic_DNA"/>
</dbReference>